<feature type="domain" description="Helicase XPB/Ssl2 N-terminal" evidence="2">
    <location>
        <begin position="510"/>
        <end position="631"/>
    </location>
</feature>
<organism evidence="3 4">
    <name type="scientific">Streptomyces durbertensis</name>
    <dbReference type="NCBI Taxonomy" id="2448886"/>
    <lineage>
        <taxon>Bacteria</taxon>
        <taxon>Bacillati</taxon>
        <taxon>Actinomycetota</taxon>
        <taxon>Actinomycetes</taxon>
        <taxon>Kitasatosporales</taxon>
        <taxon>Streptomycetaceae</taxon>
        <taxon>Streptomyces</taxon>
    </lineage>
</organism>
<protein>
    <submittedName>
        <fullName evidence="3">Helicase-associated domain-containing protein</fullName>
    </submittedName>
</protein>
<evidence type="ECO:0000313" key="3">
    <source>
        <dbReference type="EMBL" id="MBB1242296.1"/>
    </source>
</evidence>
<keyword evidence="3" id="KW-0347">Helicase</keyword>
<proteinExistence type="predicted"/>
<feature type="region of interest" description="Disordered" evidence="1">
    <location>
        <begin position="663"/>
        <end position="691"/>
    </location>
</feature>
<dbReference type="InterPro" id="IPR032830">
    <property type="entry name" value="XPB/Ssl2_N"/>
</dbReference>
<feature type="non-terminal residue" evidence="3">
    <location>
        <position position="691"/>
    </location>
</feature>
<evidence type="ECO:0000256" key="1">
    <source>
        <dbReference type="SAM" id="MobiDB-lite"/>
    </source>
</evidence>
<feature type="compositionally biased region" description="Pro residues" evidence="1">
    <location>
        <begin position="682"/>
        <end position="691"/>
    </location>
</feature>
<accession>A0ABR6EAD7</accession>
<reference evidence="4" key="1">
    <citation type="journal article" date="2020" name="Syst. Appl. Microbiol.">
        <title>Streptomyces alkaliterrae sp. nov., isolated from an alkaline soil, and emended descriptions of Streptomyces alkaliphilus, Streptomyces calidiresistens and Streptomyces durbertensis.</title>
        <authorList>
            <person name="Swiecimska M."/>
            <person name="Golinska P."/>
            <person name="Nouioui I."/>
            <person name="Wypij M."/>
            <person name="Rai M."/>
            <person name="Sangal V."/>
            <person name="Goodfellow M."/>
        </authorList>
    </citation>
    <scope>NUCLEOTIDE SEQUENCE [LARGE SCALE GENOMIC DNA]</scope>
    <source>
        <strain evidence="4">DSM 104538</strain>
    </source>
</reference>
<sequence length="691" mass="73443">MTSETGVPRRTLADELRSWPDERLAELLRVRPDLLSPVPADLTQLATRAGTRASVSRALEGLDQFALQTAQALAVATDPCPVEALAALLPGGGERLPEALAALRARAVLWGGDDRLRLVRTAREVLAPGPSQPSPTGLGPSLSEAAAGMSPARLQEILADAGLPTTADPVSALAALRELFTDRDRLADLLERAPAAATAMLEKLVWGPPYGEISTTPSAPVRWLLDRALLLQAGPRTVVLPREVALHLRDGRAHRRLEPTPPGVPVRREFPAASVDAAAAGQALTALSTVEELLKEWSRAAPPVLRAGGLGVRELARTASALELPESQTAFWAELAYAVGLVASDGEADERYAPTPYFDEWRDLPASRRWATLVAAWLPATRVAALVGGRDAKGRTLAALGPGLDRTAAPTFRHRVLTLLAELPAGAVPDVEAVAERLRWERPLRASDQLRQRVCAATLEEAELLGVTGRGALASFARALTSGDRRQALTDVEKAAAALGPLLPEPLDHVLLQADLTAVAPGPLKRPLAETLEVLAEIESKGGATVYRFTSASVRRALDTGRTAAELHNFLAAHSRTPVPQPLAYLVDDVARKHGRLRVGAASAYVRCEDDALLTEILADRRAEPLRLRLLAPTVLASQVEPAVLLARLRDMGYAPAAESATGEVLLAGPAGHRTPRRSAPEPVPDGPPRP</sequence>
<comment type="caution">
    <text evidence="3">The sequence shown here is derived from an EMBL/GenBank/DDBJ whole genome shotgun (WGS) entry which is preliminary data.</text>
</comment>
<dbReference type="Pfam" id="PF13625">
    <property type="entry name" value="Helicase_C_3"/>
    <property type="match status" value="1"/>
</dbReference>
<name>A0ABR6EAD7_9ACTN</name>
<gene>
    <name evidence="3" type="ORF">GL263_01705</name>
</gene>
<dbReference type="EMBL" id="WMLF01000011">
    <property type="protein sequence ID" value="MBB1242296.1"/>
    <property type="molecule type" value="Genomic_DNA"/>
</dbReference>
<dbReference type="Proteomes" id="UP000766698">
    <property type="component" value="Unassembled WGS sequence"/>
</dbReference>
<evidence type="ECO:0000313" key="4">
    <source>
        <dbReference type="Proteomes" id="UP000766698"/>
    </source>
</evidence>
<dbReference type="RefSeq" id="WP_182853719.1">
    <property type="nucleotide sequence ID" value="NZ_WMLF01000011.1"/>
</dbReference>
<keyword evidence="3" id="KW-0067">ATP-binding</keyword>
<keyword evidence="3" id="KW-0378">Hydrolase</keyword>
<evidence type="ECO:0000259" key="2">
    <source>
        <dbReference type="Pfam" id="PF13625"/>
    </source>
</evidence>
<dbReference type="GO" id="GO:0004386">
    <property type="term" value="F:helicase activity"/>
    <property type="evidence" value="ECO:0007669"/>
    <property type="project" value="UniProtKB-KW"/>
</dbReference>
<keyword evidence="4" id="KW-1185">Reference proteome</keyword>
<feature type="region of interest" description="Disordered" evidence="1">
    <location>
        <begin position="126"/>
        <end position="145"/>
    </location>
</feature>
<keyword evidence="3" id="KW-0547">Nucleotide-binding</keyword>